<dbReference type="PANTHER" id="PTHR21180:SF32">
    <property type="entry name" value="ENDONUCLEASE_EXONUCLEASE_PHOSPHATASE FAMILY DOMAIN-CONTAINING PROTEIN 1"/>
    <property type="match status" value="1"/>
</dbReference>
<keyword evidence="2" id="KW-0472">Membrane</keyword>
<evidence type="ECO:0000313" key="5">
    <source>
        <dbReference type="Proteomes" id="UP000597444"/>
    </source>
</evidence>
<dbReference type="Pfam" id="PF12836">
    <property type="entry name" value="HHH_3"/>
    <property type="match status" value="1"/>
</dbReference>
<dbReference type="InterPro" id="IPR010994">
    <property type="entry name" value="RuvA_2-like"/>
</dbReference>
<proteinExistence type="predicted"/>
<dbReference type="Gene3D" id="1.10.150.280">
    <property type="entry name" value="AF1531-like domain"/>
    <property type="match status" value="1"/>
</dbReference>
<dbReference type="GO" id="GO:0015628">
    <property type="term" value="P:protein secretion by the type II secretion system"/>
    <property type="evidence" value="ECO:0007669"/>
    <property type="project" value="TreeGrafter"/>
</dbReference>
<gene>
    <name evidence="4" type="ORF">KSF_018440</name>
</gene>
<keyword evidence="5" id="KW-1185">Reference proteome</keyword>
<comment type="caution">
    <text evidence="4">The sequence shown here is derived from an EMBL/GenBank/DDBJ whole genome shotgun (WGS) entry which is preliminary data.</text>
</comment>
<feature type="transmembrane region" description="Helical" evidence="2">
    <location>
        <begin position="69"/>
        <end position="86"/>
    </location>
</feature>
<dbReference type="RefSeq" id="WP_220202670.1">
    <property type="nucleotide sequence ID" value="NZ_BNJK01000001.1"/>
</dbReference>
<feature type="region of interest" description="Disordered" evidence="1">
    <location>
        <begin position="191"/>
        <end position="210"/>
    </location>
</feature>
<dbReference type="InterPro" id="IPR051675">
    <property type="entry name" value="Endo/Exo/Phosphatase_dom_1"/>
</dbReference>
<keyword evidence="2" id="KW-0812">Transmembrane</keyword>
<sequence length="276" mass="28868">MALPPPSHPNRRGLISSYLSQRPTTPLSSHVTQLAYEEAIVGPDTPTLTDESTQPQTDLAQKKLPVTRIFAVALVLALAIGLYFIWSPTPTAATVPPVTQQNFGPSATTTGATSSNTDASTSNPATSAGSIQVYIVGAVKRPGVYMLPTNARVYQLLQAAGGPLPNANLVSLNLAARLNDGQEVYVTMQGEKPPSYTGGVPAPGSSTSDTTATTALVNINTASSQEMQQKLHISSTTASTIITYRTQHGPFTSVDQLDGVVSKSIYDKIKGSVAVS</sequence>
<dbReference type="InterPro" id="IPR019554">
    <property type="entry name" value="Soluble_ligand-bd"/>
</dbReference>
<dbReference type="SUPFAM" id="SSF47781">
    <property type="entry name" value="RuvA domain 2-like"/>
    <property type="match status" value="1"/>
</dbReference>
<keyword evidence="2" id="KW-1133">Transmembrane helix</keyword>
<evidence type="ECO:0000256" key="1">
    <source>
        <dbReference type="SAM" id="MobiDB-lite"/>
    </source>
</evidence>
<evidence type="ECO:0000256" key="2">
    <source>
        <dbReference type="SAM" id="Phobius"/>
    </source>
</evidence>
<evidence type="ECO:0000259" key="3">
    <source>
        <dbReference type="Pfam" id="PF10531"/>
    </source>
</evidence>
<evidence type="ECO:0000313" key="4">
    <source>
        <dbReference type="EMBL" id="GHO91796.1"/>
    </source>
</evidence>
<dbReference type="Proteomes" id="UP000597444">
    <property type="component" value="Unassembled WGS sequence"/>
</dbReference>
<protein>
    <recommendedName>
        <fullName evidence="3">Soluble ligand binding domain-containing protein</fullName>
    </recommendedName>
</protein>
<name>A0A8J3ICK0_9CHLR</name>
<feature type="domain" description="Soluble ligand binding" evidence="3">
    <location>
        <begin position="133"/>
        <end position="186"/>
    </location>
</feature>
<dbReference type="GO" id="GO:0015627">
    <property type="term" value="C:type II protein secretion system complex"/>
    <property type="evidence" value="ECO:0007669"/>
    <property type="project" value="TreeGrafter"/>
</dbReference>
<accession>A0A8J3ICK0</accession>
<organism evidence="4 5">
    <name type="scientific">Reticulibacter mediterranei</name>
    <dbReference type="NCBI Taxonomy" id="2778369"/>
    <lineage>
        <taxon>Bacteria</taxon>
        <taxon>Bacillati</taxon>
        <taxon>Chloroflexota</taxon>
        <taxon>Ktedonobacteria</taxon>
        <taxon>Ktedonobacterales</taxon>
        <taxon>Reticulibacteraceae</taxon>
        <taxon>Reticulibacter</taxon>
    </lineage>
</organism>
<dbReference type="Gene3D" id="3.10.560.10">
    <property type="entry name" value="Outer membrane lipoprotein wza domain like"/>
    <property type="match status" value="1"/>
</dbReference>
<dbReference type="PANTHER" id="PTHR21180">
    <property type="entry name" value="ENDONUCLEASE/EXONUCLEASE/PHOSPHATASE FAMILY DOMAIN-CONTAINING PROTEIN 1"/>
    <property type="match status" value="1"/>
</dbReference>
<reference evidence="4" key="1">
    <citation type="submission" date="2020-10" db="EMBL/GenBank/DDBJ databases">
        <title>Taxonomic study of unclassified bacteria belonging to the class Ktedonobacteria.</title>
        <authorList>
            <person name="Yabe S."/>
            <person name="Wang C.M."/>
            <person name="Zheng Y."/>
            <person name="Sakai Y."/>
            <person name="Cavaletti L."/>
            <person name="Monciardini P."/>
            <person name="Donadio S."/>
        </authorList>
    </citation>
    <scope>NUCLEOTIDE SEQUENCE</scope>
    <source>
        <strain evidence="4">ID150040</strain>
    </source>
</reference>
<dbReference type="AlphaFoldDB" id="A0A8J3ICK0"/>
<dbReference type="EMBL" id="BNJK01000001">
    <property type="protein sequence ID" value="GHO91796.1"/>
    <property type="molecule type" value="Genomic_DNA"/>
</dbReference>
<feature type="region of interest" description="Disordered" evidence="1">
    <location>
        <begin position="99"/>
        <end position="126"/>
    </location>
</feature>
<dbReference type="Pfam" id="PF10531">
    <property type="entry name" value="SLBB"/>
    <property type="match status" value="1"/>
</dbReference>